<evidence type="ECO:0000256" key="1">
    <source>
        <dbReference type="SAM" id="Phobius"/>
    </source>
</evidence>
<protein>
    <submittedName>
        <fullName evidence="2">DUF2937 family protein</fullName>
    </submittedName>
</protein>
<organism evidence="2 3">
    <name type="scientific">Panacagrimonas perspica</name>
    <dbReference type="NCBI Taxonomy" id="381431"/>
    <lineage>
        <taxon>Bacteria</taxon>
        <taxon>Pseudomonadati</taxon>
        <taxon>Pseudomonadota</taxon>
        <taxon>Gammaproteobacteria</taxon>
        <taxon>Nevskiales</taxon>
        <taxon>Nevskiaceae</taxon>
        <taxon>Panacagrimonas</taxon>
    </lineage>
</organism>
<feature type="transmembrane region" description="Helical" evidence="1">
    <location>
        <begin position="152"/>
        <end position="174"/>
    </location>
</feature>
<proteinExistence type="predicted"/>
<dbReference type="InterPro" id="IPR022584">
    <property type="entry name" value="DUF2937"/>
</dbReference>
<keyword evidence="1" id="KW-0812">Transmembrane</keyword>
<evidence type="ECO:0000313" key="3">
    <source>
        <dbReference type="Proteomes" id="UP000295341"/>
    </source>
</evidence>
<dbReference type="Pfam" id="PF11157">
    <property type="entry name" value="DUF2937"/>
    <property type="match status" value="1"/>
</dbReference>
<keyword evidence="3" id="KW-1185">Reference proteome</keyword>
<feature type="transmembrane region" description="Helical" evidence="1">
    <location>
        <begin position="20"/>
        <end position="39"/>
    </location>
</feature>
<comment type="caution">
    <text evidence="2">The sequence shown here is derived from an EMBL/GenBank/DDBJ whole genome shotgun (WGS) entry which is preliminary data.</text>
</comment>
<dbReference type="Proteomes" id="UP000295341">
    <property type="component" value="Unassembled WGS sequence"/>
</dbReference>
<dbReference type="OrthoDB" id="7021410at2"/>
<evidence type="ECO:0000313" key="2">
    <source>
        <dbReference type="EMBL" id="TDU32900.1"/>
    </source>
</evidence>
<keyword evidence="1" id="KW-0472">Membrane</keyword>
<accession>A0A4S3JZG1</accession>
<name>A0A4S3JZG1_9GAMM</name>
<gene>
    <name evidence="2" type="ORF">DFR24_2310</name>
</gene>
<reference evidence="2 3" key="1">
    <citation type="submission" date="2019-03" db="EMBL/GenBank/DDBJ databases">
        <title>Genomic Encyclopedia of Type Strains, Phase IV (KMG-IV): sequencing the most valuable type-strain genomes for metagenomic binning, comparative biology and taxonomic classification.</title>
        <authorList>
            <person name="Goeker M."/>
        </authorList>
    </citation>
    <scope>NUCLEOTIDE SEQUENCE [LARGE SCALE GENOMIC DNA]</scope>
    <source>
        <strain evidence="2 3">DSM 26377</strain>
    </source>
</reference>
<dbReference type="AlphaFoldDB" id="A0A4S3JZG1"/>
<dbReference type="EMBL" id="SOBT01000008">
    <property type="protein sequence ID" value="TDU32900.1"/>
    <property type="molecule type" value="Genomic_DNA"/>
</dbReference>
<sequence length="186" mass="21290">MPGPESGLPHSREYRDMSFFTRLLFIAIAAGTLLVGIQLPNFVDQYEKRLDAHFIEVQTNLKPFQDIANQFHNGSMEELILKHKRSDDPTFNMEGDAIDKMYRRFQRFANERGQLQTALPQQLLFIASRADRELVAETRQNYSFGLLLNTEAVITGFVLMFCVIVVLELMAAVIRTLLRPARGPLD</sequence>
<keyword evidence="1" id="KW-1133">Transmembrane helix</keyword>